<dbReference type="Pfam" id="PF04465">
    <property type="entry name" value="DUF499"/>
    <property type="match status" value="1"/>
</dbReference>
<dbReference type="InterPro" id="IPR056646">
    <property type="entry name" value="DUF7744"/>
</dbReference>
<keyword evidence="3" id="KW-1185">Reference proteome</keyword>
<organism evidence="2 3">
    <name type="scientific">Methylomicrobium album BG8</name>
    <dbReference type="NCBI Taxonomy" id="686340"/>
    <lineage>
        <taxon>Bacteria</taxon>
        <taxon>Pseudomonadati</taxon>
        <taxon>Pseudomonadota</taxon>
        <taxon>Gammaproteobacteria</taxon>
        <taxon>Methylococcales</taxon>
        <taxon>Methylococcaceae</taxon>
        <taxon>Methylomicrobium</taxon>
    </lineage>
</organism>
<evidence type="ECO:0000313" key="2">
    <source>
        <dbReference type="EMBL" id="EIC28472.1"/>
    </source>
</evidence>
<proteinExistence type="predicted"/>
<evidence type="ECO:0000313" key="3">
    <source>
        <dbReference type="Proteomes" id="UP000005090"/>
    </source>
</evidence>
<dbReference type="Proteomes" id="UP000005090">
    <property type="component" value="Chromosome"/>
</dbReference>
<dbReference type="EMBL" id="CM001475">
    <property type="protein sequence ID" value="EIC28472.1"/>
    <property type="molecule type" value="Genomic_DNA"/>
</dbReference>
<reference evidence="2 3" key="1">
    <citation type="journal article" date="2013" name="Genome Announc.">
        <title>Genome Sequence of the Obligate Gammaproteobacterial Methanotroph Methylomicrobium album Strain BG8.</title>
        <authorList>
            <person name="Kits K.D."/>
            <person name="Kalyuzhnaya M.G."/>
            <person name="Klotz M.G."/>
            <person name="Jetten M.S."/>
            <person name="Op den Camp H.J."/>
            <person name="Vuilleumier S."/>
            <person name="Bringel F."/>
            <person name="Dispirito A.A."/>
            <person name="Murrell J.C."/>
            <person name="Bruce D."/>
            <person name="Cheng J.F."/>
            <person name="Copeland A."/>
            <person name="Goodwin L."/>
            <person name="Hauser L."/>
            <person name="Lajus A."/>
            <person name="Land M.L."/>
            <person name="Lapidus A."/>
            <person name="Lucas S."/>
            <person name="Medigue C."/>
            <person name="Pitluck S."/>
            <person name="Woyke T."/>
            <person name="Zeytun A."/>
            <person name="Stein L.Y."/>
        </authorList>
    </citation>
    <scope>NUCLEOTIDE SEQUENCE [LARGE SCALE GENOMIC DNA]</scope>
    <source>
        <strain evidence="2 3">BG8</strain>
    </source>
</reference>
<dbReference type="eggNOG" id="COG1483">
    <property type="taxonomic scope" value="Bacteria"/>
</dbReference>
<dbReference type="STRING" id="686340.Metal_0627"/>
<accession>H8GPL0</accession>
<dbReference type="AlphaFoldDB" id="H8GPL0"/>
<dbReference type="InterPro" id="IPR007555">
    <property type="entry name" value="DUF499"/>
</dbReference>
<dbReference type="Pfam" id="PF24897">
    <property type="entry name" value="DUF7744"/>
    <property type="match status" value="1"/>
</dbReference>
<dbReference type="RefSeq" id="WP_005369522.1">
    <property type="nucleotide sequence ID" value="NZ_CM001475.1"/>
</dbReference>
<sequence length="1077" mass="118342">MQSILRTCEPRKDIIEGSFNPEIFTASISQVASAYSGQGSAIDSIYTDAEAFFREATFPTEGLRRVVRDVMGRLNGDSSKPAIHRLETAFGGGKTHTLIALTHLGHRGTDIAAAAADVVDRSILQPAGSIDVVAIACDEMPVIAPSGDKILAYTLWGEMAIKLGGESFYKDYLKEATSNAFPGQYFLERMFDGRKVLIMLDELAQYATRYEASHIGGGEQISAFLMALLGYARTHHGISVVMTLASQSDAFQGQTGMLQGILSSTLGRNVDEEEAAALAQRASQSIMSVVKRDATTTVPVRPTEISRVLARRLFTSINELEAEETAAAYMEMYKRSGAQLPDSATRDDYQKSIAANYPFHPSFIAYLTNKLAASESFQGTRGVLRVLAMAIRTIWQQRMDIQLIHTNHLNMANPDLADELIGRTGANDLITVLNADVGGADSNNLEMGISVAQKLDRSNPHPQGLPLFEWTWKAVFLHSLVGRGEGLSSNVFGITFADALLEVAMPNVPPSQVETALKAIANEAYYLRTRDGRYYAHTDPTEARIVSTIKQGLNPDDVSEQLTIVARKVVSHNSPTFQVAQDVSAPDNIPDRSGRPVLAIIRLDANKIDPSEMITTSGNGQPRLEQNNVFMLVPETVHIAGDTWSEDRVKKSMYRKDRLNDLARTVIAMRRLQNKPEDYGMSATKLQDSGFTAKLREREQALLTSVAQAYDTILFSGASGQVSQKSIKQAGGEGGASVDEEIRRVLIDEGELITTDAASTQGMLLQLGKLIFDNIGQTPSVEQIKNQFNQNRRWPILENPRVLEQIIRSGVEKGQWCLYRLESTESTKPEHFYSRETGGIPVDLNLAESGWKLVSEPGAKQRGWNPEAEPAVDQVKQWVEQVMAQETCSKVSDVIEKVQEQHGSVKNATVLEAVDSIVQSGRIFTYEVREPGDEEHPNLIYGSGAMFHQTQEDDMLVTPAAAAEKGWIKPEDTRFTKQGHGLAVTLHKQLSKLSSLYSRGATTQPDILRLSMLELPDGGKLNLDLIKATPKDMKALSELFEVLANLTSIGEDSQAMIDIQNPLDDCAFFNLVKQADE</sequence>
<name>H8GPL0_METAL</name>
<feature type="domain" description="DUF7744" evidence="1">
    <location>
        <begin position="975"/>
        <end position="1074"/>
    </location>
</feature>
<dbReference type="HOGENOM" id="CLU_010124_1_0_6"/>
<evidence type="ECO:0000259" key="1">
    <source>
        <dbReference type="Pfam" id="PF24897"/>
    </source>
</evidence>
<gene>
    <name evidence="2" type="ORF">Metal_0627</name>
</gene>
<protein>
    <submittedName>
        <fullName evidence="2">Putative ATPase (AAA+ superfamily)</fullName>
    </submittedName>
</protein>